<evidence type="ECO:0000259" key="4">
    <source>
        <dbReference type="PROSITE" id="PS50893"/>
    </source>
</evidence>
<dbReference type="SUPFAM" id="SSF52540">
    <property type="entry name" value="P-loop containing nucleoside triphosphate hydrolases"/>
    <property type="match status" value="1"/>
</dbReference>
<dbReference type="InterPro" id="IPR027417">
    <property type="entry name" value="P-loop_NTPase"/>
</dbReference>
<keyword evidence="3" id="KW-0067">ATP-binding</keyword>
<gene>
    <name evidence="5" type="ORF">JCM15548_13200</name>
</gene>
<dbReference type="InterPro" id="IPR003439">
    <property type="entry name" value="ABC_transporter-like_ATP-bd"/>
</dbReference>
<evidence type="ECO:0000256" key="3">
    <source>
        <dbReference type="ARBA" id="ARBA00022840"/>
    </source>
</evidence>
<comment type="caution">
    <text evidence="5">The sequence shown here is derived from an EMBL/GenBank/DDBJ whole genome shotgun (WGS) entry which is preliminary data.</text>
</comment>
<dbReference type="GO" id="GO:0005524">
    <property type="term" value="F:ATP binding"/>
    <property type="evidence" value="ECO:0007669"/>
    <property type="project" value="UniProtKB-KW"/>
</dbReference>
<name>A0A0E9LZ93_9BACT</name>
<dbReference type="RefSeq" id="WP_062126367.1">
    <property type="nucleotide sequence ID" value="NZ_BAZW01000033.1"/>
</dbReference>
<proteinExistence type="predicted"/>
<dbReference type="InterPro" id="IPR003593">
    <property type="entry name" value="AAA+_ATPase"/>
</dbReference>
<evidence type="ECO:0000256" key="1">
    <source>
        <dbReference type="ARBA" id="ARBA00022448"/>
    </source>
</evidence>
<dbReference type="EMBL" id="BAZW01000033">
    <property type="protein sequence ID" value="GAO30882.1"/>
    <property type="molecule type" value="Genomic_DNA"/>
</dbReference>
<dbReference type="PANTHER" id="PTHR43023">
    <property type="entry name" value="PROTEIN TRIGALACTOSYLDIACYLGLYCEROL 3, CHLOROPLASTIC"/>
    <property type="match status" value="1"/>
</dbReference>
<sequence length="249" mass="27319">MDKTSNIIEVQNLSVAFDEREVLTDVSFTVQPEQITVILGGSGSGKTTILKHLLNLYPSPENTTFVFNKDVAGLSEEEQTEFYLNMGVFYQNGALINSLTVIENVALPLEQHTTLPDNIIRQMVLMKLGLVNLKEAAHLYPAQLSGGMLKRAALARAIIMDPPLLFCDEPGAGLDPVSLASLDQLILDLREQLGMTIVMVTHEVSSILRVADKIIFLEKGQIIFEGAKKEALESDIESVQEFFGKGTGK</sequence>
<keyword evidence="1" id="KW-0813">Transport</keyword>
<reference evidence="5 6" key="1">
    <citation type="journal article" date="2015" name="Microbes Environ.">
        <title>Distribution and evolution of nitrogen fixation genes in the phylum bacteroidetes.</title>
        <authorList>
            <person name="Inoue J."/>
            <person name="Oshima K."/>
            <person name="Suda W."/>
            <person name="Sakamoto M."/>
            <person name="Iino T."/>
            <person name="Noda S."/>
            <person name="Hongoh Y."/>
            <person name="Hattori M."/>
            <person name="Ohkuma M."/>
        </authorList>
    </citation>
    <scope>NUCLEOTIDE SEQUENCE [LARGE SCALE GENOMIC DNA]</scope>
    <source>
        <strain evidence="5">JCM 15548</strain>
    </source>
</reference>
<feature type="domain" description="ABC transporter" evidence="4">
    <location>
        <begin position="8"/>
        <end position="244"/>
    </location>
</feature>
<dbReference type="OrthoDB" id="9802264at2"/>
<organism evidence="5 6">
    <name type="scientific">Geofilum rubicundum JCM 15548</name>
    <dbReference type="NCBI Taxonomy" id="1236989"/>
    <lineage>
        <taxon>Bacteria</taxon>
        <taxon>Pseudomonadati</taxon>
        <taxon>Bacteroidota</taxon>
        <taxon>Bacteroidia</taxon>
        <taxon>Marinilabiliales</taxon>
        <taxon>Marinilabiliaceae</taxon>
        <taxon>Geofilum</taxon>
    </lineage>
</organism>
<dbReference type="PROSITE" id="PS00211">
    <property type="entry name" value="ABC_TRANSPORTER_1"/>
    <property type="match status" value="1"/>
</dbReference>
<dbReference type="AlphaFoldDB" id="A0A0E9LZ93"/>
<dbReference type="PROSITE" id="PS50893">
    <property type="entry name" value="ABC_TRANSPORTER_2"/>
    <property type="match status" value="1"/>
</dbReference>
<keyword evidence="6" id="KW-1185">Reference proteome</keyword>
<dbReference type="Proteomes" id="UP000032900">
    <property type="component" value="Unassembled WGS sequence"/>
</dbReference>
<dbReference type="Pfam" id="PF00005">
    <property type="entry name" value="ABC_tran"/>
    <property type="match status" value="1"/>
</dbReference>
<dbReference type="STRING" id="1236989.JCM15548_13200"/>
<dbReference type="InterPro" id="IPR017871">
    <property type="entry name" value="ABC_transporter-like_CS"/>
</dbReference>
<dbReference type="GO" id="GO:0016887">
    <property type="term" value="F:ATP hydrolysis activity"/>
    <property type="evidence" value="ECO:0007669"/>
    <property type="project" value="InterPro"/>
</dbReference>
<keyword evidence="2" id="KW-0547">Nucleotide-binding</keyword>
<evidence type="ECO:0000313" key="5">
    <source>
        <dbReference type="EMBL" id="GAO30882.1"/>
    </source>
</evidence>
<evidence type="ECO:0000256" key="2">
    <source>
        <dbReference type="ARBA" id="ARBA00022741"/>
    </source>
</evidence>
<dbReference type="Gene3D" id="3.40.50.300">
    <property type="entry name" value="P-loop containing nucleotide triphosphate hydrolases"/>
    <property type="match status" value="1"/>
</dbReference>
<evidence type="ECO:0000313" key="6">
    <source>
        <dbReference type="Proteomes" id="UP000032900"/>
    </source>
</evidence>
<dbReference type="PANTHER" id="PTHR43023:SF3">
    <property type="entry name" value="PROTEIN TRIGALACTOSYLDIACYLGLYCEROL 3, CHLOROPLASTIC"/>
    <property type="match status" value="1"/>
</dbReference>
<accession>A0A0E9LZ93</accession>
<dbReference type="SMART" id="SM00382">
    <property type="entry name" value="AAA"/>
    <property type="match status" value="1"/>
</dbReference>
<protein>
    <submittedName>
        <fullName evidence="5">ABC transporter</fullName>
    </submittedName>
</protein>